<dbReference type="PRINTS" id="PR00320">
    <property type="entry name" value="GPROTEINBRPT"/>
</dbReference>
<feature type="repeat" description="WD" evidence="3">
    <location>
        <begin position="899"/>
        <end position="940"/>
    </location>
</feature>
<feature type="repeat" description="WD" evidence="3">
    <location>
        <begin position="1361"/>
        <end position="1402"/>
    </location>
</feature>
<evidence type="ECO:0000256" key="3">
    <source>
        <dbReference type="PROSITE-ProRule" id="PRU00221"/>
    </source>
</evidence>
<dbReference type="Gene3D" id="3.40.50.300">
    <property type="entry name" value="P-loop containing nucleotide triphosphate hydrolases"/>
    <property type="match status" value="1"/>
</dbReference>
<dbReference type="PANTHER" id="PTHR44019">
    <property type="entry name" value="WD REPEAT-CONTAINING PROTEIN 55"/>
    <property type="match status" value="1"/>
</dbReference>
<feature type="compositionally biased region" description="Polar residues" evidence="4">
    <location>
        <begin position="19"/>
        <end position="39"/>
    </location>
</feature>
<feature type="repeat" description="WD" evidence="3">
    <location>
        <begin position="941"/>
        <end position="982"/>
    </location>
</feature>
<dbReference type="CDD" id="cd00200">
    <property type="entry name" value="WD40"/>
    <property type="match status" value="2"/>
</dbReference>
<dbReference type="Pfam" id="PF00400">
    <property type="entry name" value="WD40"/>
    <property type="match status" value="9"/>
</dbReference>
<dbReference type="SMART" id="SM00320">
    <property type="entry name" value="WD40"/>
    <property type="match status" value="14"/>
</dbReference>
<feature type="repeat" description="WD" evidence="3">
    <location>
        <begin position="1193"/>
        <end position="1234"/>
    </location>
</feature>
<keyword evidence="1 3" id="KW-0853">WD repeat</keyword>
<feature type="repeat" description="WD" evidence="3">
    <location>
        <begin position="1277"/>
        <end position="1318"/>
    </location>
</feature>
<dbReference type="SUPFAM" id="SSF50978">
    <property type="entry name" value="WD40 repeat-like"/>
    <property type="match status" value="2"/>
</dbReference>
<proteinExistence type="predicted"/>
<sequence length="1541" mass="167536">MKQVKKSMRKIFKNKDPNQPRSNPLGHHSSNATPRTSTADLDHNEGVPSSNQPSLTVQALLDAQGPLIAPALPTATRASGTPPPIAQISSATATQPSSTDGTQGIVNTICDGFNEALNIAKEATAGVPIVESVLRGVVAAIELGKKVKSNWSEMDNTLKRIEKVQPVLRALEDRLRDYQFGDKASYLYVGILGCTKTLKEEGDKIRNMQTHGLLMRITQGTTDAENLLSAYKNIEQVIGNLRLALQLAIERDTSTIRKNLALQNLPIASAAAYTSGIYGSDVVRRACTKGTRTEVLEDIRHWLQSENAAPVFWLTGAAGMGKTTIAMTICEEIEYLIHSTVTTGPVTNDSGGRCPVVSFFASRQLDSGKPQYLLPTICRRLADVSSSYAGQLVGALEGDSGLATDKLDKQFEEMLVKPWQMSSSERTRDLPICIMVIDALDENENGFLFLKKLLGAVRDSKLDGLRFLVTSRTEPEIAKLCSSFEPNAVCRLQDVPTKKVEEDILLYMEEALPLVERYILQDISEHADGLFIYAATVVKMADPDGRGKTPKSIQERVVQKLLNASGLPQSNSQLEKLYTGITQDALYHSDNDIEQHYLNILHMILGAECPISIQVVSALIKADEEAVSFVVDQLHAVMYQAQDGTIHTYHASFADFILCPKDSLASTACSDPRCDVSLVHTSLVQHCYDIMKEQLHFNICGLESSFIMDKDIPDLENCVADRIDLTLRYAVIYWTTHLEQSMPSDTLKNIPQSFVNNLLLFWLEAVNLLNARIDAMRALQLAQNWIDKHVEPSIHTWKDAVSFCRSFTSSEMCKSTPHLYVSALSTWDPQSHVSRHWKPRFPNIPEVSATHSSAILMHIVTKSKVICVAISPNGDQIVSGGKGFVCVWDAASGEQLKELTGHSDWVRSVAFSPKGDKIVSGGDDKSVRVWDAASGQQLKELTGHSHLVWSVAFSPKGNQIVSGGEDSSVHVWDAASGEQLKELTGHSGWVFSVAFSPKGDQIVSGGEDKSVRVWDAASGQQLKELTGHSDWVQSVAFSPTGDQIVSGGDDKSVRVWDTASGQQLKKLTGHSGWVFSVALSPKGDQIVSGGRDKSVRVWDAASGEQLKELTGHSGRVQSVAFSPKGDQIVSGGEDKFVHVWDPASGEQLKKVTGHSSPVWSVAFSPKGDQIVSGGEDSSVCVWDAASGELLKELTGHSGQVFSVAFSPKGDQIVSGGQDKFVHVWDAASGELLKKLTGHSSRVWSVAFSPKGDQIVSGGEDSSVHVWDAASGEQLKRLTGHSDSVLSVAFSPKGDQIVSGGEDSSVRVWDAASGEQLKKLTGHSDWVRSVAFSPKGDQIVSGGRDKSVCVWDAASGEQLKELTGHSGWVWSVAFSPKGDQIVSGGDDSSVYVWDAASGEQLKELTGYLGSVQSVAFSPKGDQIVSGGEHSSVHVWDAASGELTGHSDLVHSVELLPKGNNMSIHASDNLLISSNPLWRLDSSGWFMLTGTSYHLIWLPTHLRNAVYTPYTKLIISKHHPTQLSFKWNYLGRGWTNLYSPSCV</sequence>
<dbReference type="InterPro" id="IPR036322">
    <property type="entry name" value="WD40_repeat_dom_sf"/>
</dbReference>
<dbReference type="InterPro" id="IPR020472">
    <property type="entry name" value="WD40_PAC1"/>
</dbReference>
<organism evidence="6 7">
    <name type="scientific">Tetrapyrgos nigripes</name>
    <dbReference type="NCBI Taxonomy" id="182062"/>
    <lineage>
        <taxon>Eukaryota</taxon>
        <taxon>Fungi</taxon>
        <taxon>Dikarya</taxon>
        <taxon>Basidiomycota</taxon>
        <taxon>Agaricomycotina</taxon>
        <taxon>Agaricomycetes</taxon>
        <taxon>Agaricomycetidae</taxon>
        <taxon>Agaricales</taxon>
        <taxon>Marasmiineae</taxon>
        <taxon>Marasmiaceae</taxon>
        <taxon>Tetrapyrgos</taxon>
    </lineage>
</organism>
<feature type="repeat" description="WD" evidence="3">
    <location>
        <begin position="1025"/>
        <end position="1066"/>
    </location>
</feature>
<evidence type="ECO:0000256" key="1">
    <source>
        <dbReference type="ARBA" id="ARBA00022574"/>
    </source>
</evidence>
<dbReference type="InterPro" id="IPR001680">
    <property type="entry name" value="WD40_rpt"/>
</dbReference>
<dbReference type="PROSITE" id="PS50082">
    <property type="entry name" value="WD_REPEATS_2"/>
    <property type="match status" value="13"/>
</dbReference>
<dbReference type="PANTHER" id="PTHR44019:SF8">
    <property type="entry name" value="POC1 CENTRIOLAR PROTEIN HOMOLOG"/>
    <property type="match status" value="1"/>
</dbReference>
<dbReference type="PROSITE" id="PS00678">
    <property type="entry name" value="WD_REPEATS_1"/>
    <property type="match status" value="11"/>
</dbReference>
<feature type="region of interest" description="Disordered" evidence="4">
    <location>
        <begin position="1"/>
        <end position="52"/>
    </location>
</feature>
<protein>
    <recommendedName>
        <fullName evidence="5">Nephrocystin 3-like N-terminal domain-containing protein</fullName>
    </recommendedName>
</protein>
<dbReference type="InterPro" id="IPR015943">
    <property type="entry name" value="WD40/YVTN_repeat-like_dom_sf"/>
</dbReference>
<dbReference type="PROSITE" id="PS50294">
    <property type="entry name" value="WD_REPEATS_REGION"/>
    <property type="match status" value="13"/>
</dbReference>
<dbReference type="Proteomes" id="UP000559256">
    <property type="component" value="Unassembled WGS sequence"/>
</dbReference>
<reference evidence="6 7" key="1">
    <citation type="journal article" date="2020" name="ISME J.">
        <title>Uncovering the hidden diversity of litter-decomposition mechanisms in mushroom-forming fungi.</title>
        <authorList>
            <person name="Floudas D."/>
            <person name="Bentzer J."/>
            <person name="Ahren D."/>
            <person name="Johansson T."/>
            <person name="Persson P."/>
            <person name="Tunlid A."/>
        </authorList>
    </citation>
    <scope>NUCLEOTIDE SEQUENCE [LARGE SCALE GENOMIC DNA]</scope>
    <source>
        <strain evidence="6 7">CBS 291.85</strain>
    </source>
</reference>
<evidence type="ECO:0000256" key="2">
    <source>
        <dbReference type="ARBA" id="ARBA00022737"/>
    </source>
</evidence>
<feature type="repeat" description="WD" evidence="3">
    <location>
        <begin position="1109"/>
        <end position="1150"/>
    </location>
</feature>
<dbReference type="EMBL" id="JAACJM010000029">
    <property type="protein sequence ID" value="KAF5365069.1"/>
    <property type="molecule type" value="Genomic_DNA"/>
</dbReference>
<dbReference type="InterPro" id="IPR027417">
    <property type="entry name" value="P-loop_NTPase"/>
</dbReference>
<comment type="caution">
    <text evidence="6">The sequence shown here is derived from an EMBL/GenBank/DDBJ whole genome shotgun (WGS) entry which is preliminary data.</text>
</comment>
<feature type="domain" description="Nephrocystin 3-like N-terminal" evidence="5">
    <location>
        <begin position="293"/>
        <end position="472"/>
    </location>
</feature>
<dbReference type="SUPFAM" id="SSF50998">
    <property type="entry name" value="Quinoprotein alcohol dehydrogenase-like"/>
    <property type="match status" value="1"/>
</dbReference>
<feature type="repeat" description="WD" evidence="3">
    <location>
        <begin position="1235"/>
        <end position="1276"/>
    </location>
</feature>
<feature type="region of interest" description="Disordered" evidence="4">
    <location>
        <begin position="73"/>
        <end position="100"/>
    </location>
</feature>
<dbReference type="InterPro" id="IPR011047">
    <property type="entry name" value="Quinoprotein_ADH-like_sf"/>
</dbReference>
<feature type="compositionally biased region" description="Polar residues" evidence="4">
    <location>
        <begin position="87"/>
        <end position="100"/>
    </location>
</feature>
<dbReference type="SUPFAM" id="SSF52540">
    <property type="entry name" value="P-loop containing nucleoside triphosphate hydrolases"/>
    <property type="match status" value="1"/>
</dbReference>
<feature type="repeat" description="WD" evidence="3">
    <location>
        <begin position="1403"/>
        <end position="1444"/>
    </location>
</feature>
<dbReference type="Gene3D" id="2.130.10.10">
    <property type="entry name" value="YVTN repeat-like/Quinoprotein amine dehydrogenase"/>
    <property type="match status" value="5"/>
</dbReference>
<dbReference type="InterPro" id="IPR019775">
    <property type="entry name" value="WD40_repeat_CS"/>
</dbReference>
<gene>
    <name evidence="6" type="ORF">D9758_011013</name>
</gene>
<evidence type="ECO:0000313" key="7">
    <source>
        <dbReference type="Proteomes" id="UP000559256"/>
    </source>
</evidence>
<evidence type="ECO:0000259" key="5">
    <source>
        <dbReference type="Pfam" id="PF24883"/>
    </source>
</evidence>
<name>A0A8H5GHU8_9AGAR</name>
<keyword evidence="7" id="KW-1185">Reference proteome</keyword>
<dbReference type="Pfam" id="PF25173">
    <property type="entry name" value="Beta-prop_WDR3_1st"/>
    <property type="match status" value="1"/>
</dbReference>
<evidence type="ECO:0000256" key="4">
    <source>
        <dbReference type="SAM" id="MobiDB-lite"/>
    </source>
</evidence>
<feature type="repeat" description="WD" evidence="3">
    <location>
        <begin position="983"/>
        <end position="1024"/>
    </location>
</feature>
<dbReference type="InterPro" id="IPR056884">
    <property type="entry name" value="NPHP3-like_N"/>
</dbReference>
<dbReference type="Pfam" id="PF24883">
    <property type="entry name" value="NPHP3_N"/>
    <property type="match status" value="1"/>
</dbReference>
<dbReference type="OrthoDB" id="3266532at2759"/>
<feature type="compositionally biased region" description="Basic residues" evidence="4">
    <location>
        <begin position="1"/>
        <end position="12"/>
    </location>
</feature>
<feature type="repeat" description="WD" evidence="3">
    <location>
        <begin position="1151"/>
        <end position="1192"/>
    </location>
</feature>
<accession>A0A8H5GHU8</accession>
<dbReference type="InterPro" id="IPR050505">
    <property type="entry name" value="WDR55/POC1"/>
</dbReference>
<evidence type="ECO:0000313" key="6">
    <source>
        <dbReference type="EMBL" id="KAF5365069.1"/>
    </source>
</evidence>
<keyword evidence="2" id="KW-0677">Repeat</keyword>
<feature type="repeat" description="WD" evidence="3">
    <location>
        <begin position="1067"/>
        <end position="1108"/>
    </location>
</feature>
<feature type="repeat" description="WD" evidence="3">
    <location>
        <begin position="1319"/>
        <end position="1360"/>
    </location>
</feature>